<name>A0ABP9M1C3_9BURK</name>
<evidence type="ECO:0000313" key="4">
    <source>
        <dbReference type="EMBL" id="GAA5086923.1"/>
    </source>
</evidence>
<accession>A0ABP9M1C3</accession>
<dbReference type="CDD" id="cd04301">
    <property type="entry name" value="NAT_SF"/>
    <property type="match status" value="1"/>
</dbReference>
<dbReference type="InterPro" id="IPR043129">
    <property type="entry name" value="ATPase_NBD"/>
</dbReference>
<keyword evidence="5" id="KW-1185">Reference proteome</keyword>
<dbReference type="Proteomes" id="UP001500227">
    <property type="component" value="Unassembled WGS sequence"/>
</dbReference>
<evidence type="ECO:0000259" key="3">
    <source>
        <dbReference type="PROSITE" id="PS51186"/>
    </source>
</evidence>
<proteinExistence type="predicted"/>
<dbReference type="SUPFAM" id="SSF55729">
    <property type="entry name" value="Acyl-CoA N-acyltransferases (Nat)"/>
    <property type="match status" value="1"/>
</dbReference>
<evidence type="ECO:0000313" key="5">
    <source>
        <dbReference type="Proteomes" id="UP001500227"/>
    </source>
</evidence>
<dbReference type="NCBIfam" id="TIGR01575">
    <property type="entry name" value="rimI"/>
    <property type="match status" value="1"/>
</dbReference>
<dbReference type="SUPFAM" id="SSF53067">
    <property type="entry name" value="Actin-like ATPase domain"/>
    <property type="match status" value="2"/>
</dbReference>
<dbReference type="Pfam" id="PF00583">
    <property type="entry name" value="Acetyltransf_1"/>
    <property type="match status" value="1"/>
</dbReference>
<sequence length="406" mass="43998">MKVNILALDSASAVCGVALLCVHQSQRQHYVVEHHGSTEHAERMLPLIDQVLTQANLKRADLDLIAFAQGPGGFTGLRVACGVAQGLAYGLGLKVAAVPSLLGVAAQQAQHDIETIEIVVADARMLELYVGAYQQTTTGAWYALHKPMLIHHSQVLQYIQHLLAQQQSFKKPSVLRVSGDGLVAFPDLLASLQALPVHLGGTELPKATTIADLAWLQYQHQQLIEPALAAPLYVRNRVAFTTAERETGLGGNPSSTWQATHIRPAVATDLAEVAALEAELQFAPWSQSALESSMASGHVLWVALQADKVVAYAMMMPAQEDWELLLIGVAPVAQRQGVAQQLLCYAEQHARAQGAKKIHLEVRASNQPAIALYEGAGYVQVGIRKNYYALPEQQREDAVLYTKILA</sequence>
<dbReference type="Pfam" id="PF00814">
    <property type="entry name" value="TsaD"/>
    <property type="match status" value="1"/>
</dbReference>
<dbReference type="RefSeq" id="WP_345369624.1">
    <property type="nucleotide sequence ID" value="NZ_BAABKD010000002.1"/>
</dbReference>
<dbReference type="InterPro" id="IPR050832">
    <property type="entry name" value="Bact_Acetyltransf"/>
</dbReference>
<dbReference type="NCBIfam" id="TIGR03725">
    <property type="entry name" value="T6A_YeaZ"/>
    <property type="match status" value="1"/>
</dbReference>
<dbReference type="EMBL" id="BAABKD010000002">
    <property type="protein sequence ID" value="GAA5086923.1"/>
    <property type="molecule type" value="Genomic_DNA"/>
</dbReference>
<evidence type="ECO:0000256" key="1">
    <source>
        <dbReference type="ARBA" id="ARBA00022679"/>
    </source>
</evidence>
<comment type="caution">
    <text evidence="4">The sequence shown here is derived from an EMBL/GenBank/DDBJ whole genome shotgun (WGS) entry which is preliminary data.</text>
</comment>
<reference evidence="5" key="1">
    <citation type="journal article" date="2019" name="Int. J. Syst. Evol. Microbiol.">
        <title>The Global Catalogue of Microorganisms (GCM) 10K type strain sequencing project: providing services to taxonomists for standard genome sequencing and annotation.</title>
        <authorList>
            <consortium name="The Broad Institute Genomics Platform"/>
            <consortium name="The Broad Institute Genome Sequencing Center for Infectious Disease"/>
            <person name="Wu L."/>
            <person name="Ma J."/>
        </authorList>
    </citation>
    <scope>NUCLEOTIDE SEQUENCE [LARGE SCALE GENOMIC DNA]</scope>
    <source>
        <strain evidence="5">JCM 18423</strain>
    </source>
</reference>
<dbReference type="InterPro" id="IPR016181">
    <property type="entry name" value="Acyl_CoA_acyltransferase"/>
</dbReference>
<dbReference type="Gene3D" id="3.30.420.40">
    <property type="match status" value="2"/>
</dbReference>
<keyword evidence="2" id="KW-0012">Acyltransferase</keyword>
<organism evidence="4 5">
    <name type="scientific">Paenalcaligenes hermetiae</name>
    <dbReference type="NCBI Taxonomy" id="1157987"/>
    <lineage>
        <taxon>Bacteria</taxon>
        <taxon>Pseudomonadati</taxon>
        <taxon>Pseudomonadota</taxon>
        <taxon>Betaproteobacteria</taxon>
        <taxon>Burkholderiales</taxon>
        <taxon>Alcaligenaceae</taxon>
        <taxon>Paenalcaligenes</taxon>
    </lineage>
</organism>
<keyword evidence="1" id="KW-0808">Transferase</keyword>
<dbReference type="Gene3D" id="3.40.630.30">
    <property type="match status" value="1"/>
</dbReference>
<dbReference type="PANTHER" id="PTHR43877:SF2">
    <property type="entry name" value="AMINOALKYLPHOSPHONATE N-ACETYLTRANSFERASE-RELATED"/>
    <property type="match status" value="1"/>
</dbReference>
<dbReference type="InterPro" id="IPR006464">
    <property type="entry name" value="AcTrfase_RimI/Ard1"/>
</dbReference>
<dbReference type="CDD" id="cd24032">
    <property type="entry name" value="ASKHA_NBD_TsaB"/>
    <property type="match status" value="1"/>
</dbReference>
<dbReference type="PANTHER" id="PTHR43877">
    <property type="entry name" value="AMINOALKYLPHOSPHONATE N-ACETYLTRANSFERASE-RELATED-RELATED"/>
    <property type="match status" value="1"/>
</dbReference>
<gene>
    <name evidence="4" type="ORF">GCM10023337_07030</name>
</gene>
<protein>
    <submittedName>
        <fullName evidence="4">Bifunctional tRNA (Adenosine(37)-N6)-threonylcarbamoyltransferase complex dimerization subunit type 1 TsaB/ribosomal protein alanine acetyltransferase RimI</fullName>
    </submittedName>
</protein>
<evidence type="ECO:0000256" key="2">
    <source>
        <dbReference type="ARBA" id="ARBA00023315"/>
    </source>
</evidence>
<feature type="domain" description="N-acetyltransferase" evidence="3">
    <location>
        <begin position="260"/>
        <end position="406"/>
    </location>
</feature>
<dbReference type="InterPro" id="IPR000182">
    <property type="entry name" value="GNAT_dom"/>
</dbReference>
<dbReference type="InterPro" id="IPR022496">
    <property type="entry name" value="T6A_TsaB"/>
</dbReference>
<dbReference type="PROSITE" id="PS51186">
    <property type="entry name" value="GNAT"/>
    <property type="match status" value="1"/>
</dbReference>
<dbReference type="InterPro" id="IPR000905">
    <property type="entry name" value="Gcp-like_dom"/>
</dbReference>